<accession>A0A9X4HG91</accession>
<feature type="transmembrane region" description="Helical" evidence="1">
    <location>
        <begin position="32"/>
        <end position="52"/>
    </location>
</feature>
<evidence type="ECO:0000256" key="1">
    <source>
        <dbReference type="SAM" id="Phobius"/>
    </source>
</evidence>
<keyword evidence="3" id="KW-1185">Reference proteome</keyword>
<dbReference type="AlphaFoldDB" id="A0A9X4HG91"/>
<gene>
    <name evidence="2" type="ORF">M5G27_31360</name>
</gene>
<keyword evidence="1" id="KW-1133">Transmembrane helix</keyword>
<evidence type="ECO:0000313" key="2">
    <source>
        <dbReference type="EMBL" id="MDD1011942.1"/>
    </source>
</evidence>
<protein>
    <submittedName>
        <fullName evidence="2">Uncharacterized protein</fullName>
    </submittedName>
</protein>
<evidence type="ECO:0000313" key="3">
    <source>
        <dbReference type="Proteomes" id="UP001148185"/>
    </source>
</evidence>
<comment type="caution">
    <text evidence="2">The sequence shown here is derived from an EMBL/GenBank/DDBJ whole genome shotgun (WGS) entry which is preliminary data.</text>
</comment>
<reference evidence="2 3" key="1">
    <citation type="submission" date="2022-05" db="EMBL/GenBank/DDBJ databases">
        <title>Novel Pseudomonas spp. Isolated from a Rainbow Trout Aquaculture Facility.</title>
        <authorList>
            <person name="Testerman T."/>
            <person name="Graf J."/>
        </authorList>
    </citation>
    <scope>NUCLEOTIDE SEQUENCE [LARGE SCALE GENOMIC DNA]</scope>
    <source>
        <strain evidence="2 3">ID1042</strain>
    </source>
</reference>
<proteinExistence type="predicted"/>
<dbReference type="Proteomes" id="UP001148185">
    <property type="component" value="Unassembled WGS sequence"/>
</dbReference>
<dbReference type="RefSeq" id="WP_146041468.1">
    <property type="nucleotide sequence ID" value="NZ_JAMDHA010000084.1"/>
</dbReference>
<feature type="transmembrane region" description="Helical" evidence="1">
    <location>
        <begin position="96"/>
        <end position="121"/>
    </location>
</feature>
<name>A0A9X4HG91_9PSED</name>
<feature type="transmembrane region" description="Helical" evidence="1">
    <location>
        <begin position="7"/>
        <end position="26"/>
    </location>
</feature>
<sequence>MKFLKPIIICSAFYILIQLFSIRPGIDGVTYMAASFLEYLVSALVIMCGLYLAHSLTGTKILTVLKLILMVVLASAISIGAYAMGGHLNSLISLHLLAVTSAIVVLSGTGIYLIVIAALLAKENAPARID</sequence>
<keyword evidence="1" id="KW-0472">Membrane</keyword>
<dbReference type="EMBL" id="JAMDHA010000084">
    <property type="protein sequence ID" value="MDD1011942.1"/>
    <property type="molecule type" value="Genomic_DNA"/>
</dbReference>
<feature type="transmembrane region" description="Helical" evidence="1">
    <location>
        <begin position="64"/>
        <end position="84"/>
    </location>
</feature>
<organism evidence="2 3">
    <name type="scientific">Pseudomonas shahriarae</name>
    <dbReference type="NCBI Taxonomy" id="2745512"/>
    <lineage>
        <taxon>Bacteria</taxon>
        <taxon>Pseudomonadati</taxon>
        <taxon>Pseudomonadota</taxon>
        <taxon>Gammaproteobacteria</taxon>
        <taxon>Pseudomonadales</taxon>
        <taxon>Pseudomonadaceae</taxon>
        <taxon>Pseudomonas</taxon>
    </lineage>
</organism>
<keyword evidence="1" id="KW-0812">Transmembrane</keyword>